<proteinExistence type="predicted"/>
<gene>
    <name evidence="2" type="ORF">PR048_014117</name>
</gene>
<dbReference type="Proteomes" id="UP001159363">
    <property type="component" value="Chromosome 4"/>
</dbReference>
<protein>
    <recommendedName>
        <fullName evidence="1">MADF domain-containing protein</fullName>
    </recommendedName>
</protein>
<keyword evidence="3" id="KW-1185">Reference proteome</keyword>
<dbReference type="EMBL" id="JARBHB010000005">
    <property type="protein sequence ID" value="KAJ8882315.1"/>
    <property type="molecule type" value="Genomic_DNA"/>
</dbReference>
<dbReference type="PANTHER" id="PTHR21505:SF8">
    <property type="entry name" value="DPT-YFP REPRESSOR BY OVEREXPRESSION, ISOFORM D-RELATED"/>
    <property type="match status" value="1"/>
</dbReference>
<sequence>MSDMPQCRRQFLVEFIELYRSYPSLWQVKNKDYSNRNKKRFRLIKKCKGVDSSANKETVTNKINSLRSVYKKEMAKVNKSATSGT</sequence>
<dbReference type="Pfam" id="PF10545">
    <property type="entry name" value="MADF_DNA_bdg"/>
    <property type="match status" value="1"/>
</dbReference>
<comment type="caution">
    <text evidence="2">The sequence shown here is derived from an EMBL/GenBank/DDBJ whole genome shotgun (WGS) entry which is preliminary data.</text>
</comment>
<reference evidence="2 3" key="1">
    <citation type="submission" date="2023-02" db="EMBL/GenBank/DDBJ databases">
        <title>LHISI_Scaffold_Assembly.</title>
        <authorList>
            <person name="Stuart O.P."/>
            <person name="Cleave R."/>
            <person name="Magrath M.J.L."/>
            <person name="Mikheyev A.S."/>
        </authorList>
    </citation>
    <scope>NUCLEOTIDE SEQUENCE [LARGE SCALE GENOMIC DNA]</scope>
    <source>
        <strain evidence="2">Daus_M_001</strain>
        <tissue evidence="2">Leg muscle</tissue>
    </source>
</reference>
<accession>A0ABQ9HD92</accession>
<dbReference type="PANTHER" id="PTHR21505">
    <property type="entry name" value="MADF DOMAIN-CONTAINING PROTEIN-RELATED"/>
    <property type="match status" value="1"/>
</dbReference>
<evidence type="ECO:0000313" key="3">
    <source>
        <dbReference type="Proteomes" id="UP001159363"/>
    </source>
</evidence>
<dbReference type="PROSITE" id="PS51029">
    <property type="entry name" value="MADF"/>
    <property type="match status" value="1"/>
</dbReference>
<dbReference type="InterPro" id="IPR006578">
    <property type="entry name" value="MADF-dom"/>
</dbReference>
<feature type="domain" description="MADF" evidence="1">
    <location>
        <begin position="14"/>
        <end position="85"/>
    </location>
</feature>
<name>A0ABQ9HD92_9NEOP</name>
<organism evidence="2 3">
    <name type="scientific">Dryococelus australis</name>
    <dbReference type="NCBI Taxonomy" id="614101"/>
    <lineage>
        <taxon>Eukaryota</taxon>
        <taxon>Metazoa</taxon>
        <taxon>Ecdysozoa</taxon>
        <taxon>Arthropoda</taxon>
        <taxon>Hexapoda</taxon>
        <taxon>Insecta</taxon>
        <taxon>Pterygota</taxon>
        <taxon>Neoptera</taxon>
        <taxon>Polyneoptera</taxon>
        <taxon>Phasmatodea</taxon>
        <taxon>Verophasmatodea</taxon>
        <taxon>Anareolatae</taxon>
        <taxon>Phasmatidae</taxon>
        <taxon>Eurycanthinae</taxon>
        <taxon>Dryococelus</taxon>
    </lineage>
</organism>
<evidence type="ECO:0000313" key="2">
    <source>
        <dbReference type="EMBL" id="KAJ8882315.1"/>
    </source>
</evidence>
<evidence type="ECO:0000259" key="1">
    <source>
        <dbReference type="PROSITE" id="PS51029"/>
    </source>
</evidence>